<evidence type="ECO:0008006" key="4">
    <source>
        <dbReference type="Google" id="ProtNLM"/>
    </source>
</evidence>
<reference evidence="2 3" key="1">
    <citation type="submission" date="2013-03" db="EMBL/GenBank/DDBJ databases">
        <title>The Genome Sequence of Capronia epimyces CBS 606.96.</title>
        <authorList>
            <consortium name="The Broad Institute Genomics Platform"/>
            <person name="Cuomo C."/>
            <person name="de Hoog S."/>
            <person name="Gorbushina A."/>
            <person name="Walker B."/>
            <person name="Young S.K."/>
            <person name="Zeng Q."/>
            <person name="Gargeya S."/>
            <person name="Fitzgerald M."/>
            <person name="Haas B."/>
            <person name="Abouelleil A."/>
            <person name="Allen A.W."/>
            <person name="Alvarado L."/>
            <person name="Arachchi H.M."/>
            <person name="Berlin A.M."/>
            <person name="Chapman S.B."/>
            <person name="Gainer-Dewar J."/>
            <person name="Goldberg J."/>
            <person name="Griggs A."/>
            <person name="Gujja S."/>
            <person name="Hansen M."/>
            <person name="Howarth C."/>
            <person name="Imamovic A."/>
            <person name="Ireland A."/>
            <person name="Larimer J."/>
            <person name="McCowan C."/>
            <person name="Murphy C."/>
            <person name="Pearson M."/>
            <person name="Poon T.W."/>
            <person name="Priest M."/>
            <person name="Roberts A."/>
            <person name="Saif S."/>
            <person name="Shea T."/>
            <person name="Sisk P."/>
            <person name="Sykes S."/>
            <person name="Wortman J."/>
            <person name="Nusbaum C."/>
            <person name="Birren B."/>
        </authorList>
    </citation>
    <scope>NUCLEOTIDE SEQUENCE [LARGE SCALE GENOMIC DNA]</scope>
    <source>
        <strain evidence="2 3">CBS 606.96</strain>
    </source>
</reference>
<dbReference type="HOGENOM" id="CLU_2026757_0_0_1"/>
<evidence type="ECO:0000313" key="3">
    <source>
        <dbReference type="Proteomes" id="UP000019478"/>
    </source>
</evidence>
<dbReference type="EMBL" id="AMGY01000001">
    <property type="protein sequence ID" value="EXJ93145.1"/>
    <property type="molecule type" value="Genomic_DNA"/>
</dbReference>
<evidence type="ECO:0000256" key="1">
    <source>
        <dbReference type="SAM" id="SignalP"/>
    </source>
</evidence>
<proteinExistence type="predicted"/>
<comment type="caution">
    <text evidence="2">The sequence shown here is derived from an EMBL/GenBank/DDBJ whole genome shotgun (WGS) entry which is preliminary data.</text>
</comment>
<dbReference type="GeneID" id="19165835"/>
<feature type="signal peptide" evidence="1">
    <location>
        <begin position="1"/>
        <end position="19"/>
    </location>
</feature>
<evidence type="ECO:0000313" key="2">
    <source>
        <dbReference type="EMBL" id="EXJ93145.1"/>
    </source>
</evidence>
<organism evidence="2 3">
    <name type="scientific">Capronia epimyces CBS 606.96</name>
    <dbReference type="NCBI Taxonomy" id="1182542"/>
    <lineage>
        <taxon>Eukaryota</taxon>
        <taxon>Fungi</taxon>
        <taxon>Dikarya</taxon>
        <taxon>Ascomycota</taxon>
        <taxon>Pezizomycotina</taxon>
        <taxon>Eurotiomycetes</taxon>
        <taxon>Chaetothyriomycetidae</taxon>
        <taxon>Chaetothyriales</taxon>
        <taxon>Herpotrichiellaceae</taxon>
        <taxon>Capronia</taxon>
    </lineage>
</organism>
<keyword evidence="1" id="KW-0732">Signal</keyword>
<dbReference type="RefSeq" id="XP_007730035.1">
    <property type="nucleotide sequence ID" value="XM_007731845.1"/>
</dbReference>
<dbReference type="AlphaFoldDB" id="W9YTX9"/>
<dbReference type="Proteomes" id="UP000019478">
    <property type="component" value="Unassembled WGS sequence"/>
</dbReference>
<protein>
    <recommendedName>
        <fullName evidence="4">Extracellular membrane protein CFEM domain-containing protein</fullName>
    </recommendedName>
</protein>
<gene>
    <name evidence="2" type="ORF">A1O3_01702</name>
</gene>
<accession>W9YTX9</accession>
<name>W9YTX9_9EURO</name>
<sequence length="143" mass="14966">MKFPIFFFLAIITSSPGLALPGLLALPKDGNDGCGAACQAIKDGLGLGISSPTCSGLTGDYCANHCECSASGIMDCKNTNGLKILSSNTKCSDDAVTKACVQGLKNQWECWCQNLFAPEWGPGENAGETCGNLFAKVKTYLDD</sequence>
<keyword evidence="3" id="KW-1185">Reference proteome</keyword>
<dbReference type="OrthoDB" id="4146045at2759"/>
<feature type="chain" id="PRO_5004933022" description="Extracellular membrane protein CFEM domain-containing protein" evidence="1">
    <location>
        <begin position="20"/>
        <end position="143"/>
    </location>
</feature>